<proteinExistence type="predicted"/>
<gene>
    <name evidence="2" type="ORF">ITJ42_14075</name>
</gene>
<dbReference type="Gene3D" id="2.60.40.2880">
    <property type="entry name" value="MmpS1-5, C-terminal soluble domain"/>
    <property type="match status" value="1"/>
</dbReference>
<keyword evidence="1" id="KW-0732">Signal</keyword>
<feature type="chain" id="PRO_5034241354" description="MmpS family membrane protein" evidence="1">
    <location>
        <begin position="30"/>
        <end position="151"/>
    </location>
</feature>
<dbReference type="AlphaFoldDB" id="A0A8I0SBE8"/>
<name>A0A8I0SBE8_9MICO</name>
<keyword evidence="3" id="KW-1185">Reference proteome</keyword>
<accession>A0A8I0SBE8</accession>
<comment type="caution">
    <text evidence="2">The sequence shown here is derived from an EMBL/GenBank/DDBJ whole genome shotgun (WGS) entry which is preliminary data.</text>
</comment>
<dbReference type="PROSITE" id="PS51257">
    <property type="entry name" value="PROKAR_LIPOPROTEIN"/>
    <property type="match status" value="1"/>
</dbReference>
<dbReference type="InterPro" id="IPR038468">
    <property type="entry name" value="MmpS_C"/>
</dbReference>
<feature type="signal peptide" evidence="1">
    <location>
        <begin position="1"/>
        <end position="29"/>
    </location>
</feature>
<organism evidence="2 3">
    <name type="scientific">Clavibacter phaseoli</name>
    <dbReference type="NCBI Taxonomy" id="1734031"/>
    <lineage>
        <taxon>Bacteria</taxon>
        <taxon>Bacillati</taxon>
        <taxon>Actinomycetota</taxon>
        <taxon>Actinomycetes</taxon>
        <taxon>Micrococcales</taxon>
        <taxon>Microbacteriaceae</taxon>
        <taxon>Clavibacter</taxon>
    </lineage>
</organism>
<protein>
    <recommendedName>
        <fullName evidence="4">MmpS family membrane protein</fullName>
    </recommendedName>
</protein>
<dbReference type="RefSeq" id="WP_119456668.1">
    <property type="nucleotide sequence ID" value="NZ_JADKRP010000004.1"/>
</dbReference>
<dbReference type="Proteomes" id="UP000634579">
    <property type="component" value="Unassembled WGS sequence"/>
</dbReference>
<dbReference type="OrthoDB" id="4222103at2"/>
<dbReference type="EMBL" id="JADKRP010000004">
    <property type="protein sequence ID" value="MBF4632346.1"/>
    <property type="molecule type" value="Genomic_DNA"/>
</dbReference>
<evidence type="ECO:0000256" key="1">
    <source>
        <dbReference type="SAM" id="SignalP"/>
    </source>
</evidence>
<evidence type="ECO:0008006" key="4">
    <source>
        <dbReference type="Google" id="ProtNLM"/>
    </source>
</evidence>
<sequence length="151" mass="15155">MTSASPRSVSRRSGIALVAVAGAASFALAGCSGITDDIADIYAITYEVTTSGPADGGLADVSYAEASHRGRPSIVKEVGQASFAPGDDSASSIWSVESVVTAEDWAFVQATPVDGEALTCRILVDGVTEIATSTAAAGQPVTCQVPTAPFG</sequence>
<reference evidence="2 3" key="1">
    <citation type="submission" date="2020-10" db="EMBL/GenBank/DDBJ databases">
        <title>Draft genome sequences of plant-associated actinobacteria.</title>
        <authorList>
            <person name="Tarlachkov S.V."/>
            <person name="Starodumova I.P."/>
            <person name="Dorofeeva L.V."/>
            <person name="Prisyazhnaya N.V."/>
            <person name="Roubtsova T.V."/>
            <person name="Chizhov V.N."/>
            <person name="Nadler S.A."/>
            <person name="Subbotin S.A."/>
            <person name="Evtushenko L.I."/>
        </authorList>
    </citation>
    <scope>NUCLEOTIDE SEQUENCE [LARGE SCALE GENOMIC DNA]</scope>
    <source>
        <strain evidence="2 3">VKM Ac-2886</strain>
    </source>
</reference>
<evidence type="ECO:0000313" key="2">
    <source>
        <dbReference type="EMBL" id="MBF4632346.1"/>
    </source>
</evidence>
<evidence type="ECO:0000313" key="3">
    <source>
        <dbReference type="Proteomes" id="UP000634579"/>
    </source>
</evidence>